<dbReference type="SUPFAM" id="SSF51621">
    <property type="entry name" value="Phosphoenolpyruvate/pyruvate domain"/>
    <property type="match status" value="1"/>
</dbReference>
<keyword evidence="3" id="KW-0460">Magnesium</keyword>
<reference evidence="5 6" key="1">
    <citation type="submission" date="2019-12" db="EMBL/GenBank/DDBJ databases">
        <title>Comparative genomics gives insights into the taxonomy of the Azoarcus-Aromatoleum group and reveals separate origins of nif in the plant-associated Azoarcus and non-plant-associated Aromatoleum sub-groups.</title>
        <authorList>
            <person name="Lafos M."/>
            <person name="Maluk M."/>
            <person name="Batista M."/>
            <person name="Junghare M."/>
            <person name="Carmona M."/>
            <person name="Faoro H."/>
            <person name="Cruz L.M."/>
            <person name="Battistoni F."/>
            <person name="De Souza E."/>
            <person name="Pedrosa F."/>
            <person name="Chen W.-M."/>
            <person name="Poole P.S."/>
            <person name="Dixon R.A."/>
            <person name="James E.K."/>
        </authorList>
    </citation>
    <scope>NUCLEOTIDE SEQUENCE [LARGE SCALE GENOMIC DNA]</scope>
    <source>
        <strain evidence="5 6">Td21</strain>
    </source>
</reference>
<protein>
    <submittedName>
        <fullName evidence="5">CoA ester lyase</fullName>
    </submittedName>
</protein>
<dbReference type="InterPro" id="IPR015813">
    <property type="entry name" value="Pyrv/PenolPyrv_kinase-like_dom"/>
</dbReference>
<name>A0ABX1PTP8_9RHOO</name>
<dbReference type="GO" id="GO:0016829">
    <property type="term" value="F:lyase activity"/>
    <property type="evidence" value="ECO:0007669"/>
    <property type="project" value="UniProtKB-KW"/>
</dbReference>
<evidence type="ECO:0000256" key="1">
    <source>
        <dbReference type="ARBA" id="ARBA00001946"/>
    </source>
</evidence>
<keyword evidence="6" id="KW-1185">Reference proteome</keyword>
<dbReference type="Gene3D" id="3.20.20.60">
    <property type="entry name" value="Phosphoenolpyruvate-binding domains"/>
    <property type="match status" value="1"/>
</dbReference>
<dbReference type="PANTHER" id="PTHR32308:SF10">
    <property type="entry name" value="CITRATE LYASE SUBUNIT BETA"/>
    <property type="match status" value="1"/>
</dbReference>
<dbReference type="InterPro" id="IPR040442">
    <property type="entry name" value="Pyrv_kinase-like_dom_sf"/>
</dbReference>
<evidence type="ECO:0000313" key="6">
    <source>
        <dbReference type="Proteomes" id="UP000623795"/>
    </source>
</evidence>
<dbReference type="RefSeq" id="WP_169254438.1">
    <property type="nucleotide sequence ID" value="NZ_WTVN01000002.1"/>
</dbReference>
<dbReference type="InterPro" id="IPR011206">
    <property type="entry name" value="Citrate_lyase_beta/mcl1/mcl2"/>
</dbReference>
<dbReference type="EMBL" id="WTVN01000002">
    <property type="protein sequence ID" value="NMG42518.1"/>
    <property type="molecule type" value="Genomic_DNA"/>
</dbReference>
<dbReference type="Proteomes" id="UP000623795">
    <property type="component" value="Unassembled WGS sequence"/>
</dbReference>
<sequence length="286" mass="29275">MERTIGPAQLHLGRARSFLFVPASRPERIAKAIATAADVVIVDLEDAVAPADKPAARAALLAWLDAHPGERVVVRINAADTAWHADDLAACRHPGIAGVMLPKADSAAQLAHAHAASGKPVLAIIETGAGLDALGAIAQAPGCARLVFGKLDLAVELDLVPDEADPEELVFLPYRALLVLASRRAGLPPPVDGVFTAIGDTDGLARYAQRARRHGFGGVLLIHPKQVGAVTAAFTPSDADVAWARAVRAAAAAAGGGAAVVDGRMIDAPVIARAERILAAAALAAP</sequence>
<accession>A0ABX1PTP8</accession>
<evidence type="ECO:0000259" key="4">
    <source>
        <dbReference type="Pfam" id="PF03328"/>
    </source>
</evidence>
<organism evidence="5 6">
    <name type="scientific">Aromatoleum toluvorans</name>
    <dbReference type="NCBI Taxonomy" id="92002"/>
    <lineage>
        <taxon>Bacteria</taxon>
        <taxon>Pseudomonadati</taxon>
        <taxon>Pseudomonadota</taxon>
        <taxon>Betaproteobacteria</taxon>
        <taxon>Rhodocyclales</taxon>
        <taxon>Rhodocyclaceae</taxon>
        <taxon>Aromatoleum</taxon>
    </lineage>
</organism>
<comment type="cofactor">
    <cofactor evidence="1">
        <name>Mg(2+)</name>
        <dbReference type="ChEBI" id="CHEBI:18420"/>
    </cofactor>
</comment>
<evidence type="ECO:0000256" key="2">
    <source>
        <dbReference type="ARBA" id="ARBA00022723"/>
    </source>
</evidence>
<keyword evidence="5" id="KW-0456">Lyase</keyword>
<dbReference type="Pfam" id="PF03328">
    <property type="entry name" value="HpcH_HpaI"/>
    <property type="match status" value="1"/>
</dbReference>
<dbReference type="PIRSF" id="PIRSF015582">
    <property type="entry name" value="Cit_lyase_B"/>
    <property type="match status" value="1"/>
</dbReference>
<dbReference type="InterPro" id="IPR005000">
    <property type="entry name" value="Aldolase/citrate-lyase_domain"/>
</dbReference>
<evidence type="ECO:0000313" key="5">
    <source>
        <dbReference type="EMBL" id="NMG42518.1"/>
    </source>
</evidence>
<proteinExistence type="predicted"/>
<dbReference type="PANTHER" id="PTHR32308">
    <property type="entry name" value="LYASE BETA SUBUNIT, PUTATIVE (AFU_ORTHOLOGUE AFUA_4G13030)-RELATED"/>
    <property type="match status" value="1"/>
</dbReference>
<comment type="caution">
    <text evidence="5">The sequence shown here is derived from an EMBL/GenBank/DDBJ whole genome shotgun (WGS) entry which is preliminary data.</text>
</comment>
<feature type="domain" description="HpcH/HpaI aldolase/citrate lyase" evidence="4">
    <location>
        <begin position="16"/>
        <end position="224"/>
    </location>
</feature>
<gene>
    <name evidence="5" type="ORF">GPA22_02055</name>
</gene>
<keyword evidence="2" id="KW-0479">Metal-binding</keyword>
<evidence type="ECO:0000256" key="3">
    <source>
        <dbReference type="ARBA" id="ARBA00022842"/>
    </source>
</evidence>